<protein>
    <submittedName>
        <fullName evidence="1">Uncharacterized protein</fullName>
    </submittedName>
</protein>
<gene>
    <name evidence="1" type="ORF">OCA8868_01085</name>
</gene>
<sequence>MFPKTGNTFQNDNSKLNSQVEYREAIWSALTDELGGTHQAAKTTMRWTGVSERTARNWISGTHAPAGEHLVELMRNSDAVLSAVLALAGRKEAHAFMRLDLVRAELQSMLKAIDTIEGQGRPGVD</sequence>
<accession>A0A238K2Z0</accession>
<dbReference type="RefSeq" id="WP_179214787.1">
    <property type="nucleotide sequence ID" value="NZ_FXYD01000002.1"/>
</dbReference>
<organism evidence="1 2">
    <name type="scientific">Octadecabacter ascidiaceicola</name>
    <dbReference type="NCBI Taxonomy" id="1655543"/>
    <lineage>
        <taxon>Bacteria</taxon>
        <taxon>Pseudomonadati</taxon>
        <taxon>Pseudomonadota</taxon>
        <taxon>Alphaproteobacteria</taxon>
        <taxon>Rhodobacterales</taxon>
        <taxon>Roseobacteraceae</taxon>
        <taxon>Octadecabacter</taxon>
    </lineage>
</organism>
<name>A0A238K2Z0_9RHOB</name>
<dbReference type="Proteomes" id="UP000203464">
    <property type="component" value="Unassembled WGS sequence"/>
</dbReference>
<evidence type="ECO:0000313" key="2">
    <source>
        <dbReference type="Proteomes" id="UP000203464"/>
    </source>
</evidence>
<dbReference type="EMBL" id="FXYD01000002">
    <property type="protein sequence ID" value="SMX36754.1"/>
    <property type="molecule type" value="Genomic_DNA"/>
</dbReference>
<proteinExistence type="predicted"/>
<evidence type="ECO:0000313" key="1">
    <source>
        <dbReference type="EMBL" id="SMX36754.1"/>
    </source>
</evidence>
<reference evidence="2" key="1">
    <citation type="submission" date="2017-05" db="EMBL/GenBank/DDBJ databases">
        <authorList>
            <person name="Rodrigo-Torres L."/>
            <person name="Arahal R. D."/>
            <person name="Lucena T."/>
        </authorList>
    </citation>
    <scope>NUCLEOTIDE SEQUENCE [LARGE SCALE GENOMIC DNA]</scope>
    <source>
        <strain evidence="2">CECT 8868</strain>
    </source>
</reference>
<keyword evidence="2" id="KW-1185">Reference proteome</keyword>
<dbReference type="AlphaFoldDB" id="A0A238K2Z0"/>